<keyword evidence="5" id="KW-0472">Membrane</keyword>
<keyword evidence="4" id="KW-1133">Transmembrane helix</keyword>
<comment type="subcellular location">
    <subcellularLocation>
        <location evidence="1">Membrane</location>
        <topology evidence="1">Multi-pass membrane protein</topology>
    </subcellularLocation>
</comment>
<evidence type="ECO:0000313" key="7">
    <source>
        <dbReference type="Proteomes" id="UP001177023"/>
    </source>
</evidence>
<dbReference type="GO" id="GO:0004521">
    <property type="term" value="F:RNA endonuclease activity"/>
    <property type="evidence" value="ECO:0007669"/>
    <property type="project" value="InterPro"/>
</dbReference>
<proteinExistence type="inferred from homology"/>
<comment type="caution">
    <text evidence="6">The sequence shown here is derived from an EMBL/GenBank/DDBJ whole genome shotgun (WGS) entry which is preliminary data.</text>
</comment>
<dbReference type="InterPro" id="IPR026770">
    <property type="entry name" value="RNase_K"/>
</dbReference>
<sequence>MSDADEKTKYWDDYPTRNYVDRARAQNAYSEFLGDVFQKPKALGRSASLVNLTYVRETPSEFPCLKRTSTYSSLAPSLSLPQYDREAQRIVHTEKVYKPHYSQWYNNAYSSARYGDTHRAVERPYRNVTADIPRVQTHVPFFTFQAKRIFHDQVGVLLDRWLYPPDSRADDFANRFAYSAYEWRKPSSDAFNRHPMYDHNVHVTFAPGIPNFYEKQAMRRMYKASPEDCDF</sequence>
<keyword evidence="7" id="KW-1185">Reference proteome</keyword>
<feature type="non-terminal residue" evidence="6">
    <location>
        <position position="231"/>
    </location>
</feature>
<evidence type="ECO:0000256" key="1">
    <source>
        <dbReference type="ARBA" id="ARBA00004141"/>
    </source>
</evidence>
<accession>A0AA36G2K2</accession>
<dbReference type="EMBL" id="CATQJA010002488">
    <property type="protein sequence ID" value="CAJ0570837.1"/>
    <property type="molecule type" value="Genomic_DNA"/>
</dbReference>
<gene>
    <name evidence="6" type="ORF">MSPICULIGERA_LOCUS9270</name>
</gene>
<evidence type="ECO:0000256" key="2">
    <source>
        <dbReference type="ARBA" id="ARBA00008458"/>
    </source>
</evidence>
<dbReference type="Proteomes" id="UP001177023">
    <property type="component" value="Unassembled WGS sequence"/>
</dbReference>
<comment type="similarity">
    <text evidence="2">Belongs to the RNase K family.</text>
</comment>
<evidence type="ECO:0000256" key="4">
    <source>
        <dbReference type="ARBA" id="ARBA00022989"/>
    </source>
</evidence>
<evidence type="ECO:0000313" key="6">
    <source>
        <dbReference type="EMBL" id="CAJ0570837.1"/>
    </source>
</evidence>
<dbReference type="GO" id="GO:0016020">
    <property type="term" value="C:membrane"/>
    <property type="evidence" value="ECO:0007669"/>
    <property type="project" value="UniProtKB-SubCell"/>
</dbReference>
<reference evidence="6" key="1">
    <citation type="submission" date="2023-06" db="EMBL/GenBank/DDBJ databases">
        <authorList>
            <person name="Delattre M."/>
        </authorList>
    </citation>
    <scope>NUCLEOTIDE SEQUENCE</scope>
    <source>
        <strain evidence="6">AF72</strain>
    </source>
</reference>
<dbReference type="PANTHER" id="PTHR31733">
    <property type="entry name" value="RIBONUCLEASE KAPPA"/>
    <property type="match status" value="1"/>
</dbReference>
<organism evidence="6 7">
    <name type="scientific">Mesorhabditis spiculigera</name>
    <dbReference type="NCBI Taxonomy" id="96644"/>
    <lineage>
        <taxon>Eukaryota</taxon>
        <taxon>Metazoa</taxon>
        <taxon>Ecdysozoa</taxon>
        <taxon>Nematoda</taxon>
        <taxon>Chromadorea</taxon>
        <taxon>Rhabditida</taxon>
        <taxon>Rhabditina</taxon>
        <taxon>Rhabditomorpha</taxon>
        <taxon>Rhabditoidea</taxon>
        <taxon>Rhabditidae</taxon>
        <taxon>Mesorhabditinae</taxon>
        <taxon>Mesorhabditis</taxon>
    </lineage>
</organism>
<protein>
    <submittedName>
        <fullName evidence="6">Uncharacterized protein</fullName>
    </submittedName>
</protein>
<evidence type="ECO:0000256" key="3">
    <source>
        <dbReference type="ARBA" id="ARBA00022692"/>
    </source>
</evidence>
<dbReference type="AlphaFoldDB" id="A0AA36G2K2"/>
<keyword evidence="3" id="KW-0812">Transmembrane</keyword>
<name>A0AA36G2K2_9BILA</name>
<evidence type="ECO:0000256" key="5">
    <source>
        <dbReference type="ARBA" id="ARBA00023136"/>
    </source>
</evidence>